<proteinExistence type="predicted"/>
<evidence type="ECO:0000313" key="3">
    <source>
        <dbReference type="Proteomes" id="UP000606003"/>
    </source>
</evidence>
<reference evidence="2 3" key="1">
    <citation type="submission" date="2020-09" db="EMBL/GenBank/DDBJ databases">
        <authorList>
            <person name="Kim M.K."/>
        </authorList>
    </citation>
    <scope>NUCLEOTIDE SEQUENCE [LARGE SCALE GENOMIC DNA]</scope>
    <source>
        <strain evidence="2 3">BT189</strain>
    </source>
</reference>
<keyword evidence="3" id="KW-1185">Reference proteome</keyword>
<comment type="caution">
    <text evidence="2">The sequence shown here is derived from an EMBL/GenBank/DDBJ whole genome shotgun (WGS) entry which is preliminary data.</text>
</comment>
<feature type="compositionally biased region" description="Low complexity" evidence="1">
    <location>
        <begin position="223"/>
        <end position="238"/>
    </location>
</feature>
<gene>
    <name evidence="2" type="ORF">IC234_03910</name>
</gene>
<accession>A0ABR8JRT1</accession>
<dbReference type="EMBL" id="JACXAC010000001">
    <property type="protein sequence ID" value="MBD2721262.1"/>
    <property type="molecule type" value="Genomic_DNA"/>
</dbReference>
<protein>
    <recommendedName>
        <fullName evidence="4">FecR protein domain-containing protein</fullName>
    </recommendedName>
</protein>
<feature type="compositionally biased region" description="Polar residues" evidence="1">
    <location>
        <begin position="186"/>
        <end position="200"/>
    </location>
</feature>
<feature type="region of interest" description="Disordered" evidence="1">
    <location>
        <begin position="179"/>
        <end position="244"/>
    </location>
</feature>
<evidence type="ECO:0000256" key="1">
    <source>
        <dbReference type="SAM" id="MobiDB-lite"/>
    </source>
</evidence>
<sequence length="353" mass="36844">MFPEDIDDLFREKLDGHATPPADDLWARLQAAAPAEPAAPAPNARLDELFRQRLSAHATPPRRELWERLEDEHLRPRKRRAAAWWPMALAAAVALLLVVGGTKLWLGSPAGTPATGTVASQKSGGTAASQQAQTAASDLPQGAGMAEQAEKTASIAAAKPVEQTKNILAESVQKNATLRATRPSDIASTASKAGQAASEQSPRHLTGPARRLDAAPEQAPLVARAATRPTAQPTPAIAADERRQAPDPAPVVAAQTLPATTPEIVPVGTHELITVDVRTGDASAARLAQTSSSAVASSEAPAARRRLGGRLLQQAGNLVRGERVSLAEVAGLPENLTVRATVAGRTVSKSIQL</sequence>
<name>A0ABR8JRT1_9BACT</name>
<evidence type="ECO:0000313" key="2">
    <source>
        <dbReference type="EMBL" id="MBD2721262.1"/>
    </source>
</evidence>
<dbReference type="RefSeq" id="WP_190922513.1">
    <property type="nucleotide sequence ID" value="NZ_JACXAC010000001.1"/>
</dbReference>
<dbReference type="Proteomes" id="UP000606003">
    <property type="component" value="Unassembled WGS sequence"/>
</dbReference>
<evidence type="ECO:0008006" key="4">
    <source>
        <dbReference type="Google" id="ProtNLM"/>
    </source>
</evidence>
<organism evidence="2 3">
    <name type="scientific">Hymenobacter armeniacus</name>
    <dbReference type="NCBI Taxonomy" id="2771358"/>
    <lineage>
        <taxon>Bacteria</taxon>
        <taxon>Pseudomonadati</taxon>
        <taxon>Bacteroidota</taxon>
        <taxon>Cytophagia</taxon>
        <taxon>Cytophagales</taxon>
        <taxon>Hymenobacteraceae</taxon>
        <taxon>Hymenobacter</taxon>
    </lineage>
</organism>